<evidence type="ECO:0000256" key="1">
    <source>
        <dbReference type="SAM" id="SignalP"/>
    </source>
</evidence>
<feature type="signal peptide" evidence="1">
    <location>
        <begin position="1"/>
        <end position="22"/>
    </location>
</feature>
<feature type="chain" id="PRO_5046548152" evidence="1">
    <location>
        <begin position="23"/>
        <end position="157"/>
    </location>
</feature>
<dbReference type="InterPro" id="IPR013783">
    <property type="entry name" value="Ig-like_fold"/>
</dbReference>
<keyword evidence="3" id="KW-1185">Reference proteome</keyword>
<dbReference type="Proteomes" id="UP001152321">
    <property type="component" value="Unassembled WGS sequence"/>
</dbReference>
<reference evidence="2" key="1">
    <citation type="submission" date="2022-08" db="EMBL/GenBank/DDBJ databases">
        <title>Novel Bdellovibrio Species Isolated from Svalbard: Designation Bdellovibrio svalbardensis.</title>
        <authorList>
            <person name="Mitchell R.J."/>
            <person name="Choi S.Y."/>
        </authorList>
    </citation>
    <scope>NUCLEOTIDE SEQUENCE</scope>
    <source>
        <strain evidence="2">PAP01</strain>
    </source>
</reference>
<sequence length="157" mass="17593">MKILVSVFAIALTFALTSKSLAAEEAHGEGHGGHEQLAEKMNSLFPPKQANLEDQKVPAKPELSSPAYFTAVKGDAVKLEWKAAEGAQEYHVQVATDANFKWLVAEDQFHKETSFEVTKLEAGKHYFWRVASVRPNNWKTFRKSYFATSMFETPTAK</sequence>
<evidence type="ECO:0000313" key="3">
    <source>
        <dbReference type="Proteomes" id="UP001152321"/>
    </source>
</evidence>
<protein>
    <submittedName>
        <fullName evidence="2">Fibronectin type III domain-containing protein</fullName>
    </submittedName>
</protein>
<dbReference type="RefSeq" id="WP_277576679.1">
    <property type="nucleotide sequence ID" value="NZ_JANRMI010000001.1"/>
</dbReference>
<comment type="caution">
    <text evidence="2">The sequence shown here is derived from an EMBL/GenBank/DDBJ whole genome shotgun (WGS) entry which is preliminary data.</text>
</comment>
<evidence type="ECO:0000313" key="2">
    <source>
        <dbReference type="EMBL" id="MDG0815203.1"/>
    </source>
</evidence>
<dbReference type="EMBL" id="JANRMI010000001">
    <property type="protein sequence ID" value="MDG0815203.1"/>
    <property type="molecule type" value="Genomic_DNA"/>
</dbReference>
<proteinExistence type="predicted"/>
<dbReference type="SUPFAM" id="SSF49265">
    <property type="entry name" value="Fibronectin type III"/>
    <property type="match status" value="1"/>
</dbReference>
<dbReference type="InterPro" id="IPR003961">
    <property type="entry name" value="FN3_dom"/>
</dbReference>
<dbReference type="CDD" id="cd00063">
    <property type="entry name" value="FN3"/>
    <property type="match status" value="1"/>
</dbReference>
<name>A0ABT6DEI4_9BACT</name>
<dbReference type="Gene3D" id="2.60.40.10">
    <property type="entry name" value="Immunoglobulins"/>
    <property type="match status" value="1"/>
</dbReference>
<accession>A0ABT6DEI4</accession>
<gene>
    <name evidence="2" type="ORF">NWE73_02440</name>
</gene>
<dbReference type="InterPro" id="IPR036116">
    <property type="entry name" value="FN3_sf"/>
</dbReference>
<organism evidence="2 3">
    <name type="scientific">Bdellovibrio svalbardensis</name>
    <dbReference type="NCBI Taxonomy" id="2972972"/>
    <lineage>
        <taxon>Bacteria</taxon>
        <taxon>Pseudomonadati</taxon>
        <taxon>Bdellovibrionota</taxon>
        <taxon>Bdellovibrionia</taxon>
        <taxon>Bdellovibrionales</taxon>
        <taxon>Pseudobdellovibrionaceae</taxon>
        <taxon>Bdellovibrio</taxon>
    </lineage>
</organism>
<keyword evidence="1" id="KW-0732">Signal</keyword>